<dbReference type="InParanoid" id="A0A1X7TXK1"/>
<dbReference type="AlphaFoldDB" id="A0A1X7TXK1"/>
<evidence type="ECO:0000313" key="1">
    <source>
        <dbReference type="EnsemblMetazoa" id="Aqu2.1.20196_001"/>
    </source>
</evidence>
<protein>
    <submittedName>
        <fullName evidence="1">Uncharacterized protein</fullName>
    </submittedName>
</protein>
<proteinExistence type="predicted"/>
<organism evidence="1">
    <name type="scientific">Amphimedon queenslandica</name>
    <name type="common">Sponge</name>
    <dbReference type="NCBI Taxonomy" id="400682"/>
    <lineage>
        <taxon>Eukaryota</taxon>
        <taxon>Metazoa</taxon>
        <taxon>Porifera</taxon>
        <taxon>Demospongiae</taxon>
        <taxon>Heteroscleromorpha</taxon>
        <taxon>Haplosclerida</taxon>
        <taxon>Niphatidae</taxon>
        <taxon>Amphimedon</taxon>
    </lineage>
</organism>
<sequence length="53" mass="6078">NTLKSIPIYCTSNDGVQYIRDKEGKLTVRKIGELVLNIPNPEFLIIYQGKRDI</sequence>
<reference evidence="1" key="1">
    <citation type="submission" date="2017-05" db="UniProtKB">
        <authorList>
            <consortium name="EnsemblMetazoa"/>
        </authorList>
    </citation>
    <scope>IDENTIFICATION</scope>
</reference>
<accession>A0A1X7TXK1</accession>
<dbReference type="EnsemblMetazoa" id="Aqu2.1.20196_001">
    <property type="protein sequence ID" value="Aqu2.1.20196_001"/>
    <property type="gene ID" value="Aqu2.1.20196"/>
</dbReference>
<name>A0A1X7TXK1_AMPQE</name>